<keyword evidence="2" id="KW-0679">Respiratory chain</keyword>
<keyword evidence="2" id="KW-0520">NAD</keyword>
<dbReference type="EMBL" id="EU237475">
    <property type="protein sequence ID" value="ABW83916.1"/>
    <property type="molecule type" value="Genomic_DNA"/>
</dbReference>
<dbReference type="EC" id="7.1.1.2" evidence="2"/>
<comment type="subcellular location">
    <subcellularLocation>
        <location evidence="2">Mitochondrion membrane</location>
        <topology evidence="2">Multi-pass membrane protein</topology>
    </subcellularLocation>
</comment>
<comment type="function">
    <text evidence="2">Core subunit of the mitochondrial membrane respiratory chain NADH dehydrogenase (Complex I) which catalyzes electron transfer from NADH through the respiratory chain, using ubiquinone as an electron acceptor. Essential for the catalytic activity and assembly of complex I.</text>
</comment>
<keyword evidence="2" id="KW-1278">Translocase</keyword>
<keyword evidence="2" id="KW-0472">Membrane</keyword>
<proteinExistence type="inferred from homology"/>
<feature type="transmembrane region" description="Helical" evidence="2">
    <location>
        <begin position="6"/>
        <end position="23"/>
    </location>
</feature>
<geneLocation type="mitochondrion" evidence="3"/>
<keyword evidence="2 3" id="KW-0496">Mitochondrion</keyword>
<feature type="transmembrane region" description="Helical" evidence="2">
    <location>
        <begin position="89"/>
        <end position="108"/>
    </location>
</feature>
<feature type="transmembrane region" description="Helical" evidence="2">
    <location>
        <begin position="140"/>
        <end position="161"/>
    </location>
</feature>
<organism evidence="3">
    <name type="scientific">Agelas schmidtii</name>
    <name type="common">Brown tubular sponge</name>
    <dbReference type="NCBI Taxonomy" id="2723817"/>
    <lineage>
        <taxon>Eukaryota</taxon>
        <taxon>Metazoa</taxon>
        <taxon>Porifera</taxon>
        <taxon>Demospongiae</taxon>
        <taxon>Heteroscleromorpha</taxon>
        <taxon>Agelasida</taxon>
        <taxon>Agelasidae</taxon>
        <taxon>Agelas</taxon>
    </lineage>
</organism>
<keyword evidence="2" id="KW-0249">Electron transport</keyword>
<dbReference type="InterPro" id="IPR001457">
    <property type="entry name" value="NADH_UbQ/plastoQ_OxRdtase_su6"/>
</dbReference>
<protein>
    <recommendedName>
        <fullName evidence="1 2">NADH-ubiquinone oxidoreductase chain 6</fullName>
        <ecNumber evidence="2">7.1.1.2</ecNumber>
    </recommendedName>
</protein>
<dbReference type="PANTHER" id="PTHR33269">
    <property type="entry name" value="NADH-UBIQUINONE OXIDOREDUCTASE CHAIN 6"/>
    <property type="match status" value="1"/>
</dbReference>
<evidence type="ECO:0000256" key="2">
    <source>
        <dbReference type="RuleBase" id="RU004430"/>
    </source>
</evidence>
<evidence type="ECO:0000256" key="1">
    <source>
        <dbReference type="ARBA" id="ARBA00021095"/>
    </source>
</evidence>
<dbReference type="AlphaFoldDB" id="I6LIN5"/>
<gene>
    <name evidence="3" type="primary">nad6</name>
</gene>
<comment type="catalytic activity">
    <reaction evidence="2">
        <text>a ubiquinone + NADH + 5 H(+)(in) = a ubiquinol + NAD(+) + 4 H(+)(out)</text>
        <dbReference type="Rhea" id="RHEA:29091"/>
        <dbReference type="Rhea" id="RHEA-COMP:9565"/>
        <dbReference type="Rhea" id="RHEA-COMP:9566"/>
        <dbReference type="ChEBI" id="CHEBI:15378"/>
        <dbReference type="ChEBI" id="CHEBI:16389"/>
        <dbReference type="ChEBI" id="CHEBI:17976"/>
        <dbReference type="ChEBI" id="CHEBI:57540"/>
        <dbReference type="ChEBI" id="CHEBI:57945"/>
        <dbReference type="EC" id="7.1.1.2"/>
    </reaction>
</comment>
<keyword evidence="2" id="KW-1133">Transmembrane helix</keyword>
<evidence type="ECO:0000313" key="3">
    <source>
        <dbReference type="EMBL" id="ABW83916.1"/>
    </source>
</evidence>
<dbReference type="Gene3D" id="1.20.120.1200">
    <property type="entry name" value="NADH-ubiquinone/plastoquinone oxidoreductase chain 6, subunit NuoJ"/>
    <property type="match status" value="1"/>
</dbReference>
<keyword evidence="2" id="KW-0830">Ubiquinone</keyword>
<feature type="transmembrane region" description="Helical" evidence="2">
    <location>
        <begin position="30"/>
        <end position="47"/>
    </location>
</feature>
<keyword evidence="2" id="KW-0813">Transport</keyword>
<dbReference type="Pfam" id="PF00499">
    <property type="entry name" value="Oxidored_q3"/>
    <property type="match status" value="1"/>
</dbReference>
<dbReference type="GO" id="GO:0031966">
    <property type="term" value="C:mitochondrial membrane"/>
    <property type="evidence" value="ECO:0007669"/>
    <property type="project" value="UniProtKB-SubCell"/>
</dbReference>
<dbReference type="InterPro" id="IPR042106">
    <property type="entry name" value="Nuo/plastoQ_OxRdtase_6_NuoJ"/>
</dbReference>
<dbReference type="NCBIfam" id="NF005164">
    <property type="entry name" value="PRK06638.1-4"/>
    <property type="match status" value="1"/>
</dbReference>
<keyword evidence="2" id="KW-0812">Transmembrane</keyword>
<reference evidence="3" key="1">
    <citation type="submission" date="2007-10" db="EMBL/GenBank/DDBJ databases">
        <title>Reconstructing Ordinal Relationships in the Demospongiae Using Mitochondrial Genomic Data.</title>
        <authorList>
            <person name="Lavrov D.V."/>
            <person name="Wang X."/>
            <person name="Kelly M."/>
        </authorList>
    </citation>
    <scope>NUCLEOTIDE SEQUENCE</scope>
</reference>
<dbReference type="PANTHER" id="PTHR33269:SF17">
    <property type="entry name" value="NADH-UBIQUINONE OXIDOREDUCTASE CHAIN 6"/>
    <property type="match status" value="1"/>
</dbReference>
<name>I6LIN5_AGESC</name>
<dbReference type="GO" id="GO:0008137">
    <property type="term" value="F:NADH dehydrogenase (ubiquinone) activity"/>
    <property type="evidence" value="ECO:0007669"/>
    <property type="project" value="UniProtKB-UniRule"/>
</dbReference>
<sequence>MLEGLFYFFALSVILSGIMVISAFNPVHSVFWLILAFTSASALFILLEVEFIALMFLIVYVGAIAILFLFVIMMLNLMDFEMGGDMSNFLATGFLIGVVFLINCRVVSHLGRPSFYSFSWDFVGKTTNIEVIGRVLYTNYYYLFILASFILLVAMVGAIVLTHDRESIVPSSLKRQTIFAQISRQLWGK</sequence>
<comment type="similarity">
    <text evidence="2">Belongs to the complex I subunit 6 family.</text>
</comment>
<accession>I6LIN5</accession>
<feature type="transmembrane region" description="Helical" evidence="2">
    <location>
        <begin position="53"/>
        <end position="77"/>
    </location>
</feature>